<feature type="region of interest" description="Disordered" evidence="1">
    <location>
        <begin position="44"/>
        <end position="81"/>
    </location>
</feature>
<evidence type="ECO:0000313" key="3">
    <source>
        <dbReference type="Proteomes" id="UP000324800"/>
    </source>
</evidence>
<protein>
    <submittedName>
        <fullName evidence="2">Uncharacterized protein</fullName>
    </submittedName>
</protein>
<feature type="compositionally biased region" description="Polar residues" evidence="1">
    <location>
        <begin position="350"/>
        <end position="361"/>
    </location>
</feature>
<feature type="region of interest" description="Disordered" evidence="1">
    <location>
        <begin position="328"/>
        <end position="366"/>
    </location>
</feature>
<proteinExistence type="predicted"/>
<dbReference type="Proteomes" id="UP000324800">
    <property type="component" value="Unassembled WGS sequence"/>
</dbReference>
<feature type="compositionally biased region" description="Basic and acidic residues" evidence="1">
    <location>
        <begin position="57"/>
        <end position="67"/>
    </location>
</feature>
<gene>
    <name evidence="2" type="ORF">EZS28_018002</name>
</gene>
<reference evidence="2 3" key="1">
    <citation type="submission" date="2019-03" db="EMBL/GenBank/DDBJ databases">
        <title>Single cell metagenomics reveals metabolic interactions within the superorganism composed of flagellate Streblomastix strix and complex community of Bacteroidetes bacteria on its surface.</title>
        <authorList>
            <person name="Treitli S.C."/>
            <person name="Kolisko M."/>
            <person name="Husnik F."/>
            <person name="Keeling P."/>
            <person name="Hampl V."/>
        </authorList>
    </citation>
    <scope>NUCLEOTIDE SEQUENCE [LARGE SCALE GENOMIC DNA]</scope>
    <source>
        <strain evidence="2">ST1C</strain>
    </source>
</reference>
<dbReference type="EMBL" id="SNRW01004790">
    <property type="protein sequence ID" value="KAA6386469.1"/>
    <property type="molecule type" value="Genomic_DNA"/>
</dbReference>
<feature type="compositionally biased region" description="Polar residues" evidence="1">
    <location>
        <begin position="328"/>
        <end position="341"/>
    </location>
</feature>
<name>A0A5J4VW12_9EUKA</name>
<evidence type="ECO:0000313" key="2">
    <source>
        <dbReference type="EMBL" id="KAA6386469.1"/>
    </source>
</evidence>
<feature type="region of interest" description="Disordered" evidence="1">
    <location>
        <begin position="381"/>
        <end position="423"/>
    </location>
</feature>
<organism evidence="2 3">
    <name type="scientific">Streblomastix strix</name>
    <dbReference type="NCBI Taxonomy" id="222440"/>
    <lineage>
        <taxon>Eukaryota</taxon>
        <taxon>Metamonada</taxon>
        <taxon>Preaxostyla</taxon>
        <taxon>Oxymonadida</taxon>
        <taxon>Streblomastigidae</taxon>
        <taxon>Streblomastix</taxon>
    </lineage>
</organism>
<dbReference type="AlphaFoldDB" id="A0A5J4VW12"/>
<sequence>MKKRKRKRAVAVVAAVAVAVNKQKKIGQGKGILQPYELMETRTGSRMMNATVKSRKRNDSNLKENNRQRTNNNPNHNNRKRRKTLKQIKIKYMDYILHVHFSTPQLHSQLPILEETLAIIRTISLGDLRRYKEREPERKQQKLQQYAGLTEIVEKFHEIMKQIVEEEKQKPKVMQPGQYKKYPNKDDHVFFFPPKNLQNAVIGLIAFTAEQIVQSETESKDQEQLTNELERIVAVGTYDNREEVQSELAIKFKRFINGNDGHRKNVYGKLLKVSINREANLQINITKISANILLLNVNRSDRFGGNGYGTQLQAAANENENLNHKTIQNTSNANDDQQTNDNKAEKNENKQGLSNENQHQQGTKHRVIGNTELKVTGSLHTTHPKQELGNPSTSQSKKQSPLINTPPEVVQAKERVAVSKQRI</sequence>
<comment type="caution">
    <text evidence="2">The sequence shown here is derived from an EMBL/GenBank/DDBJ whole genome shotgun (WGS) entry which is preliminary data.</text>
</comment>
<feature type="compositionally biased region" description="Polar residues" evidence="1">
    <location>
        <begin position="389"/>
        <end position="403"/>
    </location>
</feature>
<accession>A0A5J4VW12</accession>
<evidence type="ECO:0000256" key="1">
    <source>
        <dbReference type="SAM" id="MobiDB-lite"/>
    </source>
</evidence>